<protein>
    <recommendedName>
        <fullName evidence="4">RRM domain-containing protein</fullName>
    </recommendedName>
</protein>
<evidence type="ECO:0000313" key="2">
    <source>
        <dbReference type="EMBL" id="KAF2191025.1"/>
    </source>
</evidence>
<dbReference type="SUPFAM" id="SSF54928">
    <property type="entry name" value="RNA-binding domain, RBD"/>
    <property type="match status" value="1"/>
</dbReference>
<dbReference type="Gene3D" id="3.30.70.330">
    <property type="match status" value="1"/>
</dbReference>
<feature type="region of interest" description="Disordered" evidence="1">
    <location>
        <begin position="227"/>
        <end position="298"/>
    </location>
</feature>
<dbReference type="InterPro" id="IPR012677">
    <property type="entry name" value="Nucleotide-bd_a/b_plait_sf"/>
</dbReference>
<dbReference type="InterPro" id="IPR035979">
    <property type="entry name" value="RBD_domain_sf"/>
</dbReference>
<name>A0A6A6EIU7_9PEZI</name>
<dbReference type="OrthoDB" id="5374349at2759"/>
<feature type="compositionally biased region" description="Basic and acidic residues" evidence="1">
    <location>
        <begin position="10"/>
        <end position="23"/>
    </location>
</feature>
<accession>A0A6A6EIU7</accession>
<dbReference type="AlphaFoldDB" id="A0A6A6EIU7"/>
<dbReference type="EMBL" id="ML994617">
    <property type="protein sequence ID" value="KAF2191025.1"/>
    <property type="molecule type" value="Genomic_DNA"/>
</dbReference>
<feature type="compositionally biased region" description="Polar residues" evidence="1">
    <location>
        <begin position="35"/>
        <end position="54"/>
    </location>
</feature>
<organism evidence="2 3">
    <name type="scientific">Zopfia rhizophila CBS 207.26</name>
    <dbReference type="NCBI Taxonomy" id="1314779"/>
    <lineage>
        <taxon>Eukaryota</taxon>
        <taxon>Fungi</taxon>
        <taxon>Dikarya</taxon>
        <taxon>Ascomycota</taxon>
        <taxon>Pezizomycotina</taxon>
        <taxon>Dothideomycetes</taxon>
        <taxon>Dothideomycetes incertae sedis</taxon>
        <taxon>Zopfiaceae</taxon>
        <taxon>Zopfia</taxon>
    </lineage>
</organism>
<feature type="region of interest" description="Disordered" evidence="1">
    <location>
        <begin position="1"/>
        <end position="78"/>
    </location>
</feature>
<evidence type="ECO:0000256" key="1">
    <source>
        <dbReference type="SAM" id="MobiDB-lite"/>
    </source>
</evidence>
<evidence type="ECO:0008006" key="4">
    <source>
        <dbReference type="Google" id="ProtNLM"/>
    </source>
</evidence>
<dbReference type="GO" id="GO:0003676">
    <property type="term" value="F:nucleic acid binding"/>
    <property type="evidence" value="ECO:0007669"/>
    <property type="project" value="InterPro"/>
</dbReference>
<dbReference type="Proteomes" id="UP000800200">
    <property type="component" value="Unassembled WGS sequence"/>
</dbReference>
<reference evidence="2" key="1">
    <citation type="journal article" date="2020" name="Stud. Mycol.">
        <title>101 Dothideomycetes genomes: a test case for predicting lifestyles and emergence of pathogens.</title>
        <authorList>
            <person name="Haridas S."/>
            <person name="Albert R."/>
            <person name="Binder M."/>
            <person name="Bloem J."/>
            <person name="Labutti K."/>
            <person name="Salamov A."/>
            <person name="Andreopoulos B."/>
            <person name="Baker S."/>
            <person name="Barry K."/>
            <person name="Bills G."/>
            <person name="Bluhm B."/>
            <person name="Cannon C."/>
            <person name="Castanera R."/>
            <person name="Culley D."/>
            <person name="Daum C."/>
            <person name="Ezra D."/>
            <person name="Gonzalez J."/>
            <person name="Henrissat B."/>
            <person name="Kuo A."/>
            <person name="Liang C."/>
            <person name="Lipzen A."/>
            <person name="Lutzoni F."/>
            <person name="Magnuson J."/>
            <person name="Mondo S."/>
            <person name="Nolan M."/>
            <person name="Ohm R."/>
            <person name="Pangilinan J."/>
            <person name="Park H.-J."/>
            <person name="Ramirez L."/>
            <person name="Alfaro M."/>
            <person name="Sun H."/>
            <person name="Tritt A."/>
            <person name="Yoshinaga Y."/>
            <person name="Zwiers L.-H."/>
            <person name="Turgeon B."/>
            <person name="Goodwin S."/>
            <person name="Spatafora J."/>
            <person name="Crous P."/>
            <person name="Grigoriev I."/>
        </authorList>
    </citation>
    <scope>NUCLEOTIDE SEQUENCE</scope>
    <source>
        <strain evidence="2">CBS 207.26</strain>
    </source>
</reference>
<proteinExistence type="predicted"/>
<sequence length="298" mass="32137">MADNQNFADFVKEARERKRKETLAQEILGSRSRKTNTSGAGAIANTRNDSQKPSLASRMGITKQRSSSAKPDINGKWKHDLHALNNPRANQLHRTASASQVERNTRVADKFRSNALNAAQNNSANGSGGFNIRGVAAGGPYTVVASNFAPGTTAADIEAVMTPVGGEILRCRLISSQPTVMVEMVLESKDGADNVIATFNNKKADGRLLYVYLKDAPNSFGKALTRPAPVRSSYDDMDMDNNIQDGRLGSGGPTGSLQDGRYGFSEKTNNIPSGPRRGRARGGQGLYSDGFAPRRERY</sequence>
<keyword evidence="3" id="KW-1185">Reference proteome</keyword>
<gene>
    <name evidence="2" type="ORF">K469DRAFT_655535</name>
</gene>
<evidence type="ECO:0000313" key="3">
    <source>
        <dbReference type="Proteomes" id="UP000800200"/>
    </source>
</evidence>